<keyword evidence="8" id="KW-0436">Ligase</keyword>
<feature type="transmembrane region" description="Helical" evidence="6">
    <location>
        <begin position="108"/>
        <end position="125"/>
    </location>
</feature>
<dbReference type="PANTHER" id="PTHR37422">
    <property type="entry name" value="TEICHURONIC ACID BIOSYNTHESIS PROTEIN TUAE"/>
    <property type="match status" value="1"/>
</dbReference>
<feature type="transmembrane region" description="Helical" evidence="6">
    <location>
        <begin position="254"/>
        <end position="271"/>
    </location>
</feature>
<dbReference type="PANTHER" id="PTHR37422:SF13">
    <property type="entry name" value="LIPOPOLYSACCHARIDE BIOSYNTHESIS PROTEIN PA4999-RELATED"/>
    <property type="match status" value="1"/>
</dbReference>
<feature type="transmembrane region" description="Helical" evidence="6">
    <location>
        <begin position="232"/>
        <end position="248"/>
    </location>
</feature>
<feature type="transmembrane region" description="Helical" evidence="6">
    <location>
        <begin position="390"/>
        <end position="406"/>
    </location>
</feature>
<reference evidence="8" key="1">
    <citation type="submission" date="2021-02" db="EMBL/GenBank/DDBJ databases">
        <title>Activity-based single-cell genomes from oceanic crustal fluid captures similar information to metagenomic and metatranscriptomic surveys with orders of magnitude less sampling.</title>
        <authorList>
            <person name="D'Angelo T.S."/>
            <person name="Orcutt B.N."/>
        </authorList>
    </citation>
    <scope>NUCLEOTIDE SEQUENCE [LARGE SCALE GENOMIC DNA]</scope>
    <source>
        <strain evidence="8">AH-315-J10</strain>
    </source>
</reference>
<keyword evidence="3 6" id="KW-1133">Transmembrane helix</keyword>
<dbReference type="EMBL" id="JAFIUH010000023">
    <property type="protein sequence ID" value="MBN4059698.1"/>
    <property type="molecule type" value="Genomic_DNA"/>
</dbReference>
<keyword evidence="2 6" id="KW-0812">Transmembrane</keyword>
<name>A0ABS3AQ94_9ACTN</name>
<dbReference type="GO" id="GO:0016874">
    <property type="term" value="F:ligase activity"/>
    <property type="evidence" value="ECO:0007669"/>
    <property type="project" value="UniProtKB-KW"/>
</dbReference>
<feature type="region of interest" description="Disordered" evidence="5">
    <location>
        <begin position="427"/>
        <end position="455"/>
    </location>
</feature>
<feature type="non-terminal residue" evidence="8">
    <location>
        <position position="1"/>
    </location>
</feature>
<evidence type="ECO:0000256" key="1">
    <source>
        <dbReference type="ARBA" id="ARBA00004141"/>
    </source>
</evidence>
<dbReference type="InterPro" id="IPR051533">
    <property type="entry name" value="WaaL-like"/>
</dbReference>
<feature type="domain" description="O-antigen ligase-related" evidence="7">
    <location>
        <begin position="239"/>
        <end position="371"/>
    </location>
</feature>
<comment type="subcellular location">
    <subcellularLocation>
        <location evidence="1">Membrane</location>
        <topology evidence="1">Multi-pass membrane protein</topology>
    </subcellularLocation>
</comment>
<sequence>SAQCTGPRCRAQAKRCGVMLSGIANASRSRSASWPLTALIGGVPLWWALGAGSMVWIAFAIPMGLRLLTRTPLRVPRGFGLWFLFLAWMVASVTQVEGVRYLSFAYRGLLYLSATVMFLFIYNLTEEELPKARLIKLATIYFLWGTIGGYLGLILGEVGFTSVVEMMLPESILENSFARDLVHPVFAQDQDFLGFVLSRPSAPFVYTNEWGAAMAVLFPVVIAGWSYLDRRWHAWSVLMVIAFLVPAILSVNRGLWVCVVFAGTYGSLLMARRFGRRNLALLGIAAVLLGVVVLFTPLRAAAEGRFDSPHSNNARLSLYSQVLDQIPDSPLLGFGAPTTNVERPLQPAVGTHGQFWTVLYSHGIPAAIFFVLFILSLLKRTFRRRNKVDIWLHVSVALIPLMMWFYEMLAPPLFIVFLAAATSLRSNPDENSDNDDGPDPGELVVLEPSDDTTTPKTLRAALAL</sequence>
<evidence type="ECO:0000256" key="3">
    <source>
        <dbReference type="ARBA" id="ARBA00022989"/>
    </source>
</evidence>
<feature type="transmembrane region" description="Helical" evidence="6">
    <location>
        <begin position="210"/>
        <end position="227"/>
    </location>
</feature>
<protein>
    <submittedName>
        <fullName evidence="8">O-antigen ligase family protein</fullName>
    </submittedName>
</protein>
<dbReference type="Pfam" id="PF04932">
    <property type="entry name" value="Wzy_C"/>
    <property type="match status" value="1"/>
</dbReference>
<feature type="transmembrane region" description="Helical" evidence="6">
    <location>
        <begin position="359"/>
        <end position="378"/>
    </location>
</feature>
<feature type="transmembrane region" description="Helical" evidence="6">
    <location>
        <begin position="79"/>
        <end position="96"/>
    </location>
</feature>
<proteinExistence type="predicted"/>
<evidence type="ECO:0000256" key="6">
    <source>
        <dbReference type="SAM" id="Phobius"/>
    </source>
</evidence>
<dbReference type="Proteomes" id="UP000724964">
    <property type="component" value="Unassembled WGS sequence"/>
</dbReference>
<evidence type="ECO:0000256" key="5">
    <source>
        <dbReference type="SAM" id="MobiDB-lite"/>
    </source>
</evidence>
<evidence type="ECO:0000313" key="8">
    <source>
        <dbReference type="EMBL" id="MBN4059698.1"/>
    </source>
</evidence>
<evidence type="ECO:0000259" key="7">
    <source>
        <dbReference type="Pfam" id="PF04932"/>
    </source>
</evidence>
<feature type="transmembrane region" description="Helical" evidence="6">
    <location>
        <begin position="278"/>
        <end position="298"/>
    </location>
</feature>
<dbReference type="InterPro" id="IPR007016">
    <property type="entry name" value="O-antigen_ligase-rel_domated"/>
</dbReference>
<feature type="transmembrane region" description="Helical" evidence="6">
    <location>
        <begin position="45"/>
        <end position="67"/>
    </location>
</feature>
<feature type="transmembrane region" description="Helical" evidence="6">
    <location>
        <begin position="137"/>
        <end position="160"/>
    </location>
</feature>
<gene>
    <name evidence="8" type="ORF">JYT35_01120</name>
</gene>
<evidence type="ECO:0000313" key="9">
    <source>
        <dbReference type="Proteomes" id="UP000724964"/>
    </source>
</evidence>
<evidence type="ECO:0000256" key="2">
    <source>
        <dbReference type="ARBA" id="ARBA00022692"/>
    </source>
</evidence>
<keyword evidence="4 6" id="KW-0472">Membrane</keyword>
<keyword evidence="9" id="KW-1185">Reference proteome</keyword>
<organism evidence="8 9">
    <name type="scientific">Acidimicrobium ferrooxidans</name>
    <dbReference type="NCBI Taxonomy" id="53635"/>
    <lineage>
        <taxon>Bacteria</taxon>
        <taxon>Bacillati</taxon>
        <taxon>Actinomycetota</taxon>
        <taxon>Acidimicrobiia</taxon>
        <taxon>Acidimicrobiales</taxon>
        <taxon>Acidimicrobiaceae</taxon>
        <taxon>Acidimicrobium</taxon>
    </lineage>
</organism>
<comment type="caution">
    <text evidence="8">The sequence shown here is derived from an EMBL/GenBank/DDBJ whole genome shotgun (WGS) entry which is preliminary data.</text>
</comment>
<accession>A0ABS3AQ94</accession>
<evidence type="ECO:0000256" key="4">
    <source>
        <dbReference type="ARBA" id="ARBA00023136"/>
    </source>
</evidence>
<feature type="compositionally biased region" description="Acidic residues" evidence="5">
    <location>
        <begin position="430"/>
        <end position="439"/>
    </location>
</feature>